<organism evidence="3 4">
    <name type="scientific">Mortierella isabellina</name>
    <name type="common">Filamentous fungus</name>
    <name type="synonym">Umbelopsis isabellina</name>
    <dbReference type="NCBI Taxonomy" id="91625"/>
    <lineage>
        <taxon>Eukaryota</taxon>
        <taxon>Fungi</taxon>
        <taxon>Fungi incertae sedis</taxon>
        <taxon>Mucoromycota</taxon>
        <taxon>Mucoromycotina</taxon>
        <taxon>Umbelopsidomycetes</taxon>
        <taxon>Umbelopsidales</taxon>
        <taxon>Umbelopsidaceae</taxon>
        <taxon>Umbelopsis</taxon>
    </lineage>
</organism>
<dbReference type="PANTHER" id="PTHR13318">
    <property type="entry name" value="PARTNER OF PAIRED, ISOFORM B-RELATED"/>
    <property type="match status" value="1"/>
</dbReference>
<dbReference type="Proteomes" id="UP000654370">
    <property type="component" value="Unassembled WGS sequence"/>
</dbReference>
<evidence type="ECO:0000313" key="4">
    <source>
        <dbReference type="Proteomes" id="UP000654370"/>
    </source>
</evidence>
<dbReference type="InterPro" id="IPR001810">
    <property type="entry name" value="F-box_dom"/>
</dbReference>
<dbReference type="InterPro" id="IPR036047">
    <property type="entry name" value="F-box-like_dom_sf"/>
</dbReference>
<dbReference type="GO" id="GO:0031146">
    <property type="term" value="P:SCF-dependent proteasomal ubiquitin-dependent protein catabolic process"/>
    <property type="evidence" value="ECO:0007669"/>
    <property type="project" value="TreeGrafter"/>
</dbReference>
<dbReference type="InterPro" id="IPR006553">
    <property type="entry name" value="Leu-rich_rpt_Cys-con_subtyp"/>
</dbReference>
<evidence type="ECO:0000259" key="2">
    <source>
        <dbReference type="PROSITE" id="PS50181"/>
    </source>
</evidence>
<dbReference type="GO" id="GO:0019005">
    <property type="term" value="C:SCF ubiquitin ligase complex"/>
    <property type="evidence" value="ECO:0007669"/>
    <property type="project" value="TreeGrafter"/>
</dbReference>
<dbReference type="InterPro" id="IPR057207">
    <property type="entry name" value="FBXL15_LRR"/>
</dbReference>
<name>A0A8H7PR40_MORIS</name>
<dbReference type="SUPFAM" id="SSF52047">
    <property type="entry name" value="RNI-like"/>
    <property type="match status" value="2"/>
</dbReference>
<feature type="region of interest" description="Disordered" evidence="1">
    <location>
        <begin position="322"/>
        <end position="342"/>
    </location>
</feature>
<dbReference type="Gene3D" id="3.80.10.10">
    <property type="entry name" value="Ribonuclease Inhibitor"/>
    <property type="match status" value="3"/>
</dbReference>
<protein>
    <recommendedName>
        <fullName evidence="2">F-box domain-containing protein</fullName>
    </recommendedName>
</protein>
<dbReference type="PROSITE" id="PS50181">
    <property type="entry name" value="FBOX"/>
    <property type="match status" value="1"/>
</dbReference>
<dbReference type="EMBL" id="JAEPQZ010000008">
    <property type="protein sequence ID" value="KAG2177964.1"/>
    <property type="molecule type" value="Genomic_DNA"/>
</dbReference>
<gene>
    <name evidence="3" type="ORF">INT43_003211</name>
</gene>
<dbReference type="SUPFAM" id="SSF81383">
    <property type="entry name" value="F-box domain"/>
    <property type="match status" value="1"/>
</dbReference>
<dbReference type="Pfam" id="PF12937">
    <property type="entry name" value="F-box-like"/>
    <property type="match status" value="1"/>
</dbReference>
<evidence type="ECO:0000256" key="1">
    <source>
        <dbReference type="SAM" id="MobiDB-lite"/>
    </source>
</evidence>
<sequence>MGSSSTINLPDMCQQSLTFGTTKLPYDIAAKVFDYLQSHDLYRSTLVCKNWRYAITPLLWRSPRFYHKLDRQLSDKYSAPISTMWSVTSGSRENAYIIYQTLDVAEYRHGYGSQLSFRNLPLGQFVRSLSFEYREQLVTDQTLADIAEHCPSLQFLSLSGCRSITDNGLRYLMRGKLRHSLRSIYLSECNRITDYGLALVSKLCVRLHTISLNGCIRITNAGIIVLVKSSAIPRWPDSFKSKLQDISYRRSTNLSGSTIQYLARTCGPSLRKLDLASSGNIGDAEIKAISDHCINLQHLNVAKKKKMQIVIGNDVESLPNIMPSAQPSSSGAGGADPKTDTKNEITDETIEYMIKKLDLIHLDLSNVLTISNQSVIHISHHCKSLASIVLIGCNNINGDSLPYLLALHRRFDNLVDISFGESDVNFNDTVNSIEKADDWKDWIHQKLVPDVR</sequence>
<reference evidence="3" key="1">
    <citation type="submission" date="2020-12" db="EMBL/GenBank/DDBJ databases">
        <title>Metabolic potential, ecology and presence of endohyphal bacteria is reflected in genomic diversity of Mucoromycotina.</title>
        <authorList>
            <person name="Muszewska A."/>
            <person name="Okrasinska A."/>
            <person name="Steczkiewicz K."/>
            <person name="Drgas O."/>
            <person name="Orlowska M."/>
            <person name="Perlinska-Lenart U."/>
            <person name="Aleksandrzak-Piekarczyk T."/>
            <person name="Szatraj K."/>
            <person name="Zielenkiewicz U."/>
            <person name="Pilsyk S."/>
            <person name="Malc E."/>
            <person name="Mieczkowski P."/>
            <person name="Kruszewska J.S."/>
            <person name="Biernat P."/>
            <person name="Pawlowska J."/>
        </authorList>
    </citation>
    <scope>NUCLEOTIDE SEQUENCE</scope>
    <source>
        <strain evidence="3">WA0000067209</strain>
    </source>
</reference>
<dbReference type="SMART" id="SM00367">
    <property type="entry name" value="LRR_CC"/>
    <property type="match status" value="7"/>
</dbReference>
<proteinExistence type="predicted"/>
<accession>A0A8H7PR40</accession>
<keyword evidence="4" id="KW-1185">Reference proteome</keyword>
<dbReference type="AlphaFoldDB" id="A0A8H7PR40"/>
<dbReference type="OrthoDB" id="421226at2759"/>
<dbReference type="Pfam" id="PF25372">
    <property type="entry name" value="DUF7885"/>
    <property type="match status" value="1"/>
</dbReference>
<evidence type="ECO:0000313" key="3">
    <source>
        <dbReference type="EMBL" id="KAG2177964.1"/>
    </source>
</evidence>
<feature type="domain" description="F-box" evidence="2">
    <location>
        <begin position="18"/>
        <end position="69"/>
    </location>
</feature>
<dbReference type="SMART" id="SM00256">
    <property type="entry name" value="FBOX"/>
    <property type="match status" value="1"/>
</dbReference>
<comment type="caution">
    <text evidence="3">The sequence shown here is derived from an EMBL/GenBank/DDBJ whole genome shotgun (WGS) entry which is preliminary data.</text>
</comment>
<dbReference type="InterPro" id="IPR032675">
    <property type="entry name" value="LRR_dom_sf"/>
</dbReference>